<reference evidence="2" key="1">
    <citation type="journal article" date="2023" name="Comput. Struct. Biotechnol. J.">
        <title>Discovery of a novel marine Bacteroidetes with a rich repertoire of carbohydrate-active enzymes.</title>
        <authorList>
            <person name="Chen B."/>
            <person name="Liu G."/>
            <person name="Chen Q."/>
            <person name="Wang H."/>
            <person name="Liu L."/>
            <person name="Tang K."/>
        </authorList>
    </citation>
    <scope>NUCLEOTIDE SEQUENCE</scope>
    <source>
        <strain evidence="2">TK19036</strain>
    </source>
</reference>
<feature type="transmembrane region" description="Helical" evidence="1">
    <location>
        <begin position="146"/>
        <end position="163"/>
    </location>
</feature>
<keyword evidence="1" id="KW-0472">Membrane</keyword>
<proteinExistence type="predicted"/>
<keyword evidence="1" id="KW-0812">Transmembrane</keyword>
<name>A0AA49JK66_9BACT</name>
<dbReference type="InterPro" id="IPR018750">
    <property type="entry name" value="DUF2306_membrane"/>
</dbReference>
<feature type="transmembrane region" description="Helical" evidence="1">
    <location>
        <begin position="7"/>
        <end position="28"/>
    </location>
</feature>
<feature type="transmembrane region" description="Helical" evidence="1">
    <location>
        <begin position="183"/>
        <end position="204"/>
    </location>
</feature>
<feature type="transmembrane region" description="Helical" evidence="1">
    <location>
        <begin position="114"/>
        <end position="134"/>
    </location>
</feature>
<sequence>MNKGEKILIVTLLFWSIVLAISAYYYFGDIGKYIFYNPKQIGEIKLPYKWWLVGHFAAASSTLFLGPLQFIPVIRRKYIRFHRISGKLYIIGSLISAFTVFILLATTYSLPGAIPSLGLLSIIWIFTTIMAYISIRHHHVKQHEQFMIRSYVCGFAFVFIRLLPEINSMTGIFNFIENETMRATVYEWICWVYPLIITEFFLTWKPQLEKIVKQATY</sequence>
<keyword evidence="1" id="KW-1133">Transmembrane helix</keyword>
<accession>A0AA49JK66</accession>
<feature type="transmembrane region" description="Helical" evidence="1">
    <location>
        <begin position="48"/>
        <end position="68"/>
    </location>
</feature>
<evidence type="ECO:0000313" key="2">
    <source>
        <dbReference type="EMBL" id="WKN40135.1"/>
    </source>
</evidence>
<evidence type="ECO:0000256" key="1">
    <source>
        <dbReference type="SAM" id="Phobius"/>
    </source>
</evidence>
<gene>
    <name evidence="2" type="ORF">K4G66_15685</name>
</gene>
<dbReference type="EMBL" id="CP120682">
    <property type="protein sequence ID" value="WKN40135.1"/>
    <property type="molecule type" value="Genomic_DNA"/>
</dbReference>
<protein>
    <submittedName>
        <fullName evidence="2">DUF2306 domain-containing protein</fullName>
    </submittedName>
</protein>
<organism evidence="2">
    <name type="scientific">Roseihalotalea indica</name>
    <dbReference type="NCBI Taxonomy" id="2867963"/>
    <lineage>
        <taxon>Bacteria</taxon>
        <taxon>Pseudomonadati</taxon>
        <taxon>Bacteroidota</taxon>
        <taxon>Cytophagia</taxon>
        <taxon>Cytophagales</taxon>
        <taxon>Catalimonadaceae</taxon>
        <taxon>Roseihalotalea</taxon>
    </lineage>
</organism>
<dbReference type="Pfam" id="PF10067">
    <property type="entry name" value="DUF2306"/>
    <property type="match status" value="1"/>
</dbReference>
<feature type="transmembrane region" description="Helical" evidence="1">
    <location>
        <begin position="88"/>
        <end position="108"/>
    </location>
</feature>
<reference evidence="2" key="2">
    <citation type="journal article" date="2024" name="Antonie Van Leeuwenhoek">
        <title>Roseihalotalea indica gen. nov., sp. nov., a halophilic Bacteroidetes from mesopelagic Southwest Indian Ocean with higher carbohydrate metabolic potential.</title>
        <authorList>
            <person name="Chen B."/>
            <person name="Zhang M."/>
            <person name="Lin D."/>
            <person name="Ye J."/>
            <person name="Tang K."/>
        </authorList>
    </citation>
    <scope>NUCLEOTIDE SEQUENCE</scope>
    <source>
        <strain evidence="2">TK19036</strain>
    </source>
</reference>
<dbReference type="AlphaFoldDB" id="A0AA49JK66"/>